<accession>A0A2J7YSP1</accession>
<dbReference type="AlphaFoldDB" id="A0A2J7YSP1"/>
<dbReference type="Pfam" id="PF01494">
    <property type="entry name" value="FAD_binding_3"/>
    <property type="match status" value="1"/>
</dbReference>
<dbReference type="PRINTS" id="PR00420">
    <property type="entry name" value="RNGMNOXGNASE"/>
</dbReference>
<keyword evidence="4" id="KW-1185">Reference proteome</keyword>
<evidence type="ECO:0000259" key="2">
    <source>
        <dbReference type="Pfam" id="PF01494"/>
    </source>
</evidence>
<organism evidence="3 4">
    <name type="scientific">Streptomyces malaysiensis</name>
    <dbReference type="NCBI Taxonomy" id="92644"/>
    <lineage>
        <taxon>Bacteria</taxon>
        <taxon>Bacillati</taxon>
        <taxon>Actinomycetota</taxon>
        <taxon>Actinomycetes</taxon>
        <taxon>Kitasatosporales</taxon>
        <taxon>Streptomycetaceae</taxon>
        <taxon>Streptomyces</taxon>
        <taxon>Streptomyces violaceusniger group</taxon>
    </lineage>
</organism>
<reference evidence="3 4" key="1">
    <citation type="submission" date="2015-09" db="EMBL/GenBank/DDBJ databases">
        <title>Genome sequence, genome mining and natural product profiling of a biocontrol bacterium Streptomyces malaysiensis F913.</title>
        <authorList>
            <person name="Xu Y."/>
            <person name="Wei J."/>
            <person name="Xie J."/>
            <person name="Li T."/>
            <person name="Zhou Z."/>
        </authorList>
    </citation>
    <scope>NUCLEOTIDE SEQUENCE [LARGE SCALE GENOMIC DNA]</scope>
    <source>
        <strain evidence="3 4">F913</strain>
    </source>
</reference>
<feature type="region of interest" description="Disordered" evidence="1">
    <location>
        <begin position="357"/>
        <end position="379"/>
    </location>
</feature>
<dbReference type="InterPro" id="IPR036188">
    <property type="entry name" value="FAD/NAD-bd_sf"/>
</dbReference>
<feature type="domain" description="FAD-binding" evidence="2">
    <location>
        <begin position="6"/>
        <end position="346"/>
    </location>
</feature>
<proteinExistence type="predicted"/>
<evidence type="ECO:0000256" key="1">
    <source>
        <dbReference type="SAM" id="MobiDB-lite"/>
    </source>
</evidence>
<dbReference type="SUPFAM" id="SSF51905">
    <property type="entry name" value="FAD/NAD(P)-binding domain"/>
    <property type="match status" value="1"/>
</dbReference>
<comment type="caution">
    <text evidence="3">The sequence shown here is derived from an EMBL/GenBank/DDBJ whole genome shotgun (WGS) entry which is preliminary data.</text>
</comment>
<dbReference type="Proteomes" id="UP000236520">
    <property type="component" value="Unassembled WGS sequence"/>
</dbReference>
<evidence type="ECO:0000313" key="3">
    <source>
        <dbReference type="EMBL" id="PNG90929.1"/>
    </source>
</evidence>
<dbReference type="PANTHER" id="PTHR46865:SF2">
    <property type="entry name" value="MONOOXYGENASE"/>
    <property type="match status" value="1"/>
</dbReference>
<dbReference type="InterPro" id="IPR002938">
    <property type="entry name" value="FAD-bd"/>
</dbReference>
<dbReference type="Gene3D" id="3.50.50.60">
    <property type="entry name" value="FAD/NAD(P)-binding domain"/>
    <property type="match status" value="1"/>
</dbReference>
<name>A0A2J7YSP1_STRMQ</name>
<dbReference type="Gene3D" id="3.30.9.10">
    <property type="entry name" value="D-Amino Acid Oxidase, subunit A, domain 2"/>
    <property type="match status" value="1"/>
</dbReference>
<evidence type="ECO:0000313" key="4">
    <source>
        <dbReference type="Proteomes" id="UP000236520"/>
    </source>
</evidence>
<dbReference type="GO" id="GO:0071949">
    <property type="term" value="F:FAD binding"/>
    <property type="evidence" value="ECO:0007669"/>
    <property type="project" value="InterPro"/>
</dbReference>
<dbReference type="PANTHER" id="PTHR46865">
    <property type="entry name" value="OXIDOREDUCTASE-RELATED"/>
    <property type="match status" value="1"/>
</dbReference>
<gene>
    <name evidence="3" type="ORF">SMF913_26394</name>
</gene>
<dbReference type="InterPro" id="IPR051704">
    <property type="entry name" value="FAD_aromatic-hydroxylase"/>
</dbReference>
<dbReference type="EMBL" id="LJIW01000002">
    <property type="protein sequence ID" value="PNG90929.1"/>
    <property type="molecule type" value="Genomic_DNA"/>
</dbReference>
<dbReference type="RefSeq" id="WP_102936477.1">
    <property type="nucleotide sequence ID" value="NZ_LJIW01000002.1"/>
</dbReference>
<protein>
    <recommendedName>
        <fullName evidence="2">FAD-binding domain-containing protein</fullName>
    </recommendedName>
</protein>
<sequence length="394" mass="42963">MRNTRRVLISGASIAGPALAYWLNLYGFRVTVVERAAGPRPGGQAIDVRGPALEVCERMGVLEEIRARRTGLRGMSMVDDNGKELFSTTEHTASGGSLSSTDIEILRDDLSSVLLTAGGDGIEYLYNDSIASLAQGTDEVAVTFHRGDSRAFDIVVAADGVHSSTRALVFGPEENFLRHLGGYLGVWTVPNYLGLDRWEVIYQMPGDVWGGMVMSVRDNTEARVFVGVHSDEPPATFLGSRSVSDQKRLVAERYKDARWEMPRLLEYMWGAPDFHFDATAQIHMDSWSRGRVTLVGDAGYCGSPMSGQSTSMAVVGAYVLAGELKAAGGDHTAAFAAYERELRGYATANQQLALDNQARREAQEPSAGQEPDTNPTHIGDSFYEVVNSYTLKDY</sequence>